<gene>
    <name evidence="2" type="ORF">GCM10010977_09330</name>
</gene>
<dbReference type="EMBL" id="BMLQ01000002">
    <property type="protein sequence ID" value="GGO42755.1"/>
    <property type="molecule type" value="Genomic_DNA"/>
</dbReference>
<reference evidence="3" key="1">
    <citation type="journal article" date="2019" name="Int. J. Syst. Evol. Microbiol.">
        <title>The Global Catalogue of Microorganisms (GCM) 10K type strain sequencing project: providing services to taxonomists for standard genome sequencing and annotation.</title>
        <authorList>
            <consortium name="The Broad Institute Genomics Platform"/>
            <consortium name="The Broad Institute Genome Sequencing Center for Infectious Disease"/>
            <person name="Wu L."/>
            <person name="Ma J."/>
        </authorList>
    </citation>
    <scope>NUCLEOTIDE SEQUENCE [LARGE SCALE GENOMIC DNA]</scope>
    <source>
        <strain evidence="3">CGMCC 1.7064</strain>
    </source>
</reference>
<name>A0ABQ2LS96_9MICC</name>
<evidence type="ECO:0000256" key="1">
    <source>
        <dbReference type="SAM" id="MobiDB-lite"/>
    </source>
</evidence>
<dbReference type="Proteomes" id="UP000642509">
    <property type="component" value="Unassembled WGS sequence"/>
</dbReference>
<feature type="region of interest" description="Disordered" evidence="1">
    <location>
        <begin position="19"/>
        <end position="80"/>
    </location>
</feature>
<accession>A0ABQ2LS96</accession>
<feature type="compositionally biased region" description="Basic and acidic residues" evidence="1">
    <location>
        <begin position="26"/>
        <end position="43"/>
    </location>
</feature>
<evidence type="ECO:0000313" key="2">
    <source>
        <dbReference type="EMBL" id="GGO42755.1"/>
    </source>
</evidence>
<organism evidence="2 3">
    <name type="scientific">Citricoccus zhacaiensis</name>
    <dbReference type="NCBI Taxonomy" id="489142"/>
    <lineage>
        <taxon>Bacteria</taxon>
        <taxon>Bacillati</taxon>
        <taxon>Actinomycetota</taxon>
        <taxon>Actinomycetes</taxon>
        <taxon>Micrococcales</taxon>
        <taxon>Micrococcaceae</taxon>
        <taxon>Citricoccus</taxon>
    </lineage>
</organism>
<feature type="compositionally biased region" description="Basic and acidic residues" evidence="1">
    <location>
        <begin position="63"/>
        <end position="78"/>
    </location>
</feature>
<comment type="caution">
    <text evidence="2">The sequence shown here is derived from an EMBL/GenBank/DDBJ whole genome shotgun (WGS) entry which is preliminary data.</text>
</comment>
<protein>
    <submittedName>
        <fullName evidence="2">Uncharacterized protein</fullName>
    </submittedName>
</protein>
<sequence>MIPRCWCTLVVRDIWAGTEVSGGRPGRVDGHGADEDNHARKEAVPVAWCEPPRTRPRRNRARRAPERNREVPAHRLEELMGQQTKDYGVLAHLQDIR</sequence>
<keyword evidence="3" id="KW-1185">Reference proteome</keyword>
<proteinExistence type="predicted"/>
<evidence type="ECO:0000313" key="3">
    <source>
        <dbReference type="Proteomes" id="UP000642509"/>
    </source>
</evidence>